<keyword evidence="2" id="KW-0418">Kinase</keyword>
<evidence type="ECO:0000313" key="3">
    <source>
        <dbReference type="Proteomes" id="UP000830375"/>
    </source>
</evidence>
<dbReference type="GO" id="GO:0016301">
    <property type="term" value="F:kinase activity"/>
    <property type="evidence" value="ECO:0007669"/>
    <property type="project" value="UniProtKB-KW"/>
</dbReference>
<reference evidence="2 3" key="1">
    <citation type="submission" date="2022-01" db="EMBL/GenBank/DDBJ databases">
        <title>A high-quality chromosome-level genome assembly of rohu carp, Labeo rohita.</title>
        <authorList>
            <person name="Arick M.A. II"/>
            <person name="Hsu C.-Y."/>
            <person name="Magbanua Z."/>
            <person name="Pechanova O."/>
            <person name="Grover C."/>
            <person name="Miller E."/>
            <person name="Thrash A."/>
            <person name="Ezzel L."/>
            <person name="Alam S."/>
            <person name="Benzie J."/>
            <person name="Hamilton M."/>
            <person name="Karsi A."/>
            <person name="Lawrence M.L."/>
            <person name="Peterson D.G."/>
        </authorList>
    </citation>
    <scope>NUCLEOTIDE SEQUENCE [LARGE SCALE GENOMIC DNA]</scope>
    <source>
        <strain evidence="3">BAU-BD-2019</strain>
        <tissue evidence="2">Blood</tissue>
    </source>
</reference>
<accession>A0ABQ8MWB5</accession>
<comment type="caution">
    <text evidence="2">The sequence shown here is derived from an EMBL/GenBank/DDBJ whole genome shotgun (WGS) entry which is preliminary data.</text>
</comment>
<proteinExistence type="predicted"/>
<keyword evidence="3" id="KW-1185">Reference proteome</keyword>
<evidence type="ECO:0000256" key="1">
    <source>
        <dbReference type="SAM" id="MobiDB-lite"/>
    </source>
</evidence>
<gene>
    <name evidence="2" type="ORF">H4Q32_029327</name>
</gene>
<dbReference type="EMBL" id="JACTAM010000003">
    <property type="protein sequence ID" value="KAI2666990.1"/>
    <property type="molecule type" value="Genomic_DNA"/>
</dbReference>
<organism evidence="2 3">
    <name type="scientific">Labeo rohita</name>
    <name type="common">Indian major carp</name>
    <name type="synonym">Cyprinus rohita</name>
    <dbReference type="NCBI Taxonomy" id="84645"/>
    <lineage>
        <taxon>Eukaryota</taxon>
        <taxon>Metazoa</taxon>
        <taxon>Chordata</taxon>
        <taxon>Craniata</taxon>
        <taxon>Vertebrata</taxon>
        <taxon>Euteleostomi</taxon>
        <taxon>Actinopterygii</taxon>
        <taxon>Neopterygii</taxon>
        <taxon>Teleostei</taxon>
        <taxon>Ostariophysi</taxon>
        <taxon>Cypriniformes</taxon>
        <taxon>Cyprinidae</taxon>
        <taxon>Labeoninae</taxon>
        <taxon>Labeonini</taxon>
        <taxon>Labeo</taxon>
    </lineage>
</organism>
<keyword evidence="2" id="KW-0808">Transferase</keyword>
<name>A0ABQ8MWB5_LABRO</name>
<protein>
    <submittedName>
        <fullName evidence="2">cAMP-dependent protein kinase catalytic subunit</fullName>
    </submittedName>
</protein>
<evidence type="ECO:0000313" key="2">
    <source>
        <dbReference type="EMBL" id="KAI2666990.1"/>
    </source>
</evidence>
<sequence>MSQIVGTDGGSIPCRPAPHAAVSVVGQESEYFTSFLSTPQNYGDVQRLSRSKPMEETSCRRKTITTDASLTAGGGGPSRMSSLWSLDRGASWLAHKSFENAGSLPGSQTVLTSIEGLSRPSQDGQHDGCFVPESLARRVLLWAQTKFLSVRAVHVPGHLNSGADLLSRLAHPQLVNLIWQRFRSSGSVLVCFEHDYALPALVFPVSPITSRSGCSGPQMAQDRPSLGGSSQTRSVDLLTQHDLASSTGIMEVVGVAPERSALMCSGLSAESMTLLLILGLPPRDDCMPSSGDFSPLGVDGAIWIQFTAL</sequence>
<dbReference type="Proteomes" id="UP000830375">
    <property type="component" value="Unassembled WGS sequence"/>
</dbReference>
<feature type="region of interest" description="Disordered" evidence="1">
    <location>
        <begin position="213"/>
        <end position="232"/>
    </location>
</feature>